<dbReference type="EMBL" id="JAACJJ010000019">
    <property type="protein sequence ID" value="KAF5323271.1"/>
    <property type="molecule type" value="Genomic_DNA"/>
</dbReference>
<dbReference type="InterPro" id="IPR022968">
    <property type="entry name" value="Tsr3-like"/>
</dbReference>
<evidence type="ECO:0000256" key="2">
    <source>
        <dbReference type="ARBA" id="ARBA00022517"/>
    </source>
</evidence>
<accession>A0A8H5BHK1</accession>
<keyword evidence="4" id="KW-0808">Transferase</keyword>
<dbReference type="InterPro" id="IPR007177">
    <property type="entry name" value="Tsr3_C"/>
</dbReference>
<gene>
    <name evidence="8" type="ORF">D9619_013476</name>
</gene>
<evidence type="ECO:0000313" key="8">
    <source>
        <dbReference type="EMBL" id="KAF5323271.1"/>
    </source>
</evidence>
<feature type="domain" description="16S/18S rRNA aminocarboxypropyltransferase Tsr3 C-terminal" evidence="7">
    <location>
        <begin position="47"/>
        <end position="151"/>
    </location>
</feature>
<keyword evidence="9" id="KW-1185">Reference proteome</keyword>
<organism evidence="8 9">
    <name type="scientific">Psilocybe cf. subviscida</name>
    <dbReference type="NCBI Taxonomy" id="2480587"/>
    <lineage>
        <taxon>Eukaryota</taxon>
        <taxon>Fungi</taxon>
        <taxon>Dikarya</taxon>
        <taxon>Basidiomycota</taxon>
        <taxon>Agaricomycotina</taxon>
        <taxon>Agaricomycetes</taxon>
        <taxon>Agaricomycetidae</taxon>
        <taxon>Agaricales</taxon>
        <taxon>Agaricineae</taxon>
        <taxon>Strophariaceae</taxon>
        <taxon>Psilocybe</taxon>
    </lineage>
</organism>
<comment type="caution">
    <text evidence="8">The sequence shown here is derived from an EMBL/GenBank/DDBJ whole genome shotgun (WGS) entry which is preliminary data.</text>
</comment>
<dbReference type="AlphaFoldDB" id="A0A8H5BHK1"/>
<evidence type="ECO:0000256" key="3">
    <source>
        <dbReference type="ARBA" id="ARBA00022552"/>
    </source>
</evidence>
<name>A0A8H5BHK1_9AGAR</name>
<feature type="compositionally biased region" description="Basic and acidic residues" evidence="6">
    <location>
        <begin position="293"/>
        <end position="305"/>
    </location>
</feature>
<sequence length="332" mass="35987">MNSFQPQQPSADFPSPCETYYKRCSGKKLARLGLISEPRVGSRFRGVVVSPKGTVPVSPADKDIIAAAGLAVFECSWARLDDVPFNKIAMPYLLATNPTNHGKPWRLNCVEALAAAFYIAGLEEYGHTLLAGFGWGAAFWDVNKCKYQACTVDAAQAAIIAELERDWHASQARKDPHSTEPEDLLVANPNRGFYPPSSASDSEPDRDQIPEGESEEDEEELDALGNSITLKAKRVDRLGNTIESSDEEGAPASGTGTHTAPLTMSTSKEPPESEPEEAEENSEDEQPPHPRNGHLDAGRGNRSFEIEGNAPSRRKGSNRGRGRGRGRGGKSK</sequence>
<keyword evidence="1" id="KW-0963">Cytoplasm</keyword>
<dbReference type="GO" id="GO:0106388">
    <property type="term" value="F:rRNA small subunit aminocarboxypropyltransferase activity"/>
    <property type="evidence" value="ECO:0007669"/>
    <property type="project" value="InterPro"/>
</dbReference>
<feature type="compositionally biased region" description="Polar residues" evidence="6">
    <location>
        <begin position="254"/>
        <end position="264"/>
    </location>
</feature>
<dbReference type="Pfam" id="PF04034">
    <property type="entry name" value="Ribo_biogen_C"/>
    <property type="match status" value="1"/>
</dbReference>
<feature type="compositionally biased region" description="Acidic residues" evidence="6">
    <location>
        <begin position="210"/>
        <end position="222"/>
    </location>
</feature>
<evidence type="ECO:0000256" key="5">
    <source>
        <dbReference type="ARBA" id="ARBA00022691"/>
    </source>
</evidence>
<dbReference type="OrthoDB" id="10262062at2759"/>
<evidence type="ECO:0000256" key="6">
    <source>
        <dbReference type="SAM" id="MobiDB-lite"/>
    </source>
</evidence>
<dbReference type="Proteomes" id="UP000567179">
    <property type="component" value="Unassembled WGS sequence"/>
</dbReference>
<feature type="region of interest" description="Disordered" evidence="6">
    <location>
        <begin position="170"/>
        <end position="332"/>
    </location>
</feature>
<dbReference type="PANTHER" id="PTHR20426">
    <property type="entry name" value="RIBOSOME BIOGENESIS PROTEIN TSR3 HOMOLOG"/>
    <property type="match status" value="1"/>
</dbReference>
<feature type="compositionally biased region" description="Basic and acidic residues" evidence="6">
    <location>
        <begin position="170"/>
        <end position="180"/>
    </location>
</feature>
<keyword evidence="3" id="KW-0698">rRNA processing</keyword>
<proteinExistence type="predicted"/>
<evidence type="ECO:0000256" key="1">
    <source>
        <dbReference type="ARBA" id="ARBA00022490"/>
    </source>
</evidence>
<evidence type="ECO:0000256" key="4">
    <source>
        <dbReference type="ARBA" id="ARBA00022679"/>
    </source>
</evidence>
<dbReference type="PANTHER" id="PTHR20426:SF0">
    <property type="entry name" value="18S RRNA AMINOCARBOXYPROPYLTRANSFERASE"/>
    <property type="match status" value="1"/>
</dbReference>
<keyword evidence="2" id="KW-0690">Ribosome biogenesis</keyword>
<feature type="compositionally biased region" description="Acidic residues" evidence="6">
    <location>
        <begin position="272"/>
        <end position="285"/>
    </location>
</feature>
<evidence type="ECO:0000313" key="9">
    <source>
        <dbReference type="Proteomes" id="UP000567179"/>
    </source>
</evidence>
<protein>
    <recommendedName>
        <fullName evidence="7">16S/18S rRNA aminocarboxypropyltransferase Tsr3 C-terminal domain-containing protein</fullName>
    </recommendedName>
</protein>
<feature type="compositionally biased region" description="Basic residues" evidence="6">
    <location>
        <begin position="312"/>
        <end position="332"/>
    </location>
</feature>
<evidence type="ECO:0000259" key="7">
    <source>
        <dbReference type="Pfam" id="PF04034"/>
    </source>
</evidence>
<reference evidence="8 9" key="1">
    <citation type="journal article" date="2020" name="ISME J.">
        <title>Uncovering the hidden diversity of litter-decomposition mechanisms in mushroom-forming fungi.</title>
        <authorList>
            <person name="Floudas D."/>
            <person name="Bentzer J."/>
            <person name="Ahren D."/>
            <person name="Johansson T."/>
            <person name="Persson P."/>
            <person name="Tunlid A."/>
        </authorList>
    </citation>
    <scope>NUCLEOTIDE SEQUENCE [LARGE SCALE GENOMIC DNA]</scope>
    <source>
        <strain evidence="8 9">CBS 101986</strain>
    </source>
</reference>
<dbReference type="GO" id="GO:0030490">
    <property type="term" value="P:maturation of SSU-rRNA"/>
    <property type="evidence" value="ECO:0007669"/>
    <property type="project" value="TreeGrafter"/>
</dbReference>
<keyword evidence="5" id="KW-0949">S-adenosyl-L-methionine</keyword>